<dbReference type="InterPro" id="IPR020557">
    <property type="entry name" value="Fumarate_lyase_CS"/>
</dbReference>
<dbReference type="Pfam" id="PF00206">
    <property type="entry name" value="Lyase_1"/>
    <property type="match status" value="1"/>
</dbReference>
<dbReference type="PANTHER" id="PTHR43814">
    <property type="entry name" value="ARGININOSUCCINATE LYASE"/>
    <property type="match status" value="1"/>
</dbReference>
<organism evidence="11 12">
    <name type="scientific">Litorivivens lipolytica</name>
    <dbReference type="NCBI Taxonomy" id="1524264"/>
    <lineage>
        <taxon>Bacteria</taxon>
        <taxon>Pseudomonadati</taxon>
        <taxon>Pseudomonadota</taxon>
        <taxon>Gammaproteobacteria</taxon>
        <taxon>Litorivivens</taxon>
    </lineage>
</organism>
<evidence type="ECO:0000256" key="5">
    <source>
        <dbReference type="ARBA" id="ARBA00022571"/>
    </source>
</evidence>
<dbReference type="PRINTS" id="PR00149">
    <property type="entry name" value="FUMRATELYASE"/>
</dbReference>
<comment type="similarity">
    <text evidence="8">Belongs to the lyase 1 family. Argininosuccinate lyase subfamily.</text>
</comment>
<evidence type="ECO:0000259" key="9">
    <source>
        <dbReference type="Pfam" id="PF00206"/>
    </source>
</evidence>
<evidence type="ECO:0000313" key="12">
    <source>
        <dbReference type="Proteomes" id="UP000537130"/>
    </source>
</evidence>
<comment type="subcellular location">
    <subcellularLocation>
        <location evidence="8">Cytoplasm</location>
    </subcellularLocation>
</comment>
<dbReference type="GO" id="GO:0005829">
    <property type="term" value="C:cytosol"/>
    <property type="evidence" value="ECO:0007669"/>
    <property type="project" value="TreeGrafter"/>
</dbReference>
<dbReference type="InterPro" id="IPR008948">
    <property type="entry name" value="L-Aspartase-like"/>
</dbReference>
<evidence type="ECO:0000256" key="7">
    <source>
        <dbReference type="ARBA" id="ARBA00023239"/>
    </source>
</evidence>
<feature type="domain" description="Fumarate lyase N-terminal" evidence="9">
    <location>
        <begin position="14"/>
        <end position="308"/>
    </location>
</feature>
<dbReference type="FunFam" id="1.20.200.10:FF:000015">
    <property type="entry name" value="argininosuccinate lyase isoform X2"/>
    <property type="match status" value="1"/>
</dbReference>
<sequence length="467" mass="51903">MNDTTSSDIKPWGGRFSEPTDQFVERFTASVGFDQRLYHHDINGSLAHAQMLAKVGVLTDEEYTQISEGLEAIRGEIERGEFNWSVSLEDVHMNIEARLTERIGITGKKLHTGRSRNDQVATDIRLYLRDEIDSIAAELTRLQQGLCELAAREADTIMPGFTHLQTAQPVTFGHHLLAWNAMLGRDYERLMDCRKRVNRSPLGAAALAGTTYPIDREMTAQLLGFEGPTENSLDSVSDRDFAIEFTAAAALIMTHLSRFSEELVLWTSAQFNFINLPDRFCTGSSIMPQKKNPDVPELVRGKTGRVNGHLISLLTLMKSQPLAYNKDNQEDKEPLFDTIDTLRDCLKSYADMVPAITANADVMREAAMRGFSTATDLADYLVRKGVPFRDAHEIVGKSVAYGIESKKDLSEMTLDELKQFSDTIEQDVFDVLTLEGSVNARDHVGGTAPAQVKAAAARGLKVLAERN</sequence>
<reference evidence="11 12" key="1">
    <citation type="submission" date="2020-08" db="EMBL/GenBank/DDBJ databases">
        <title>Genomic Encyclopedia of Type Strains, Phase III (KMG-III): the genomes of soil and plant-associated and newly described type strains.</title>
        <authorList>
            <person name="Whitman W."/>
        </authorList>
    </citation>
    <scope>NUCLEOTIDE SEQUENCE [LARGE SCALE GENOMIC DNA]</scope>
    <source>
        <strain evidence="11 12">CECT 8654</strain>
    </source>
</reference>
<dbReference type="InterPro" id="IPR024083">
    <property type="entry name" value="Fumarase/histidase_N"/>
</dbReference>
<dbReference type="CDD" id="cd01359">
    <property type="entry name" value="Argininosuccinate_lyase"/>
    <property type="match status" value="1"/>
</dbReference>
<dbReference type="InterPro" id="IPR029419">
    <property type="entry name" value="Arg_succ_lyase_C"/>
</dbReference>
<comment type="catalytic activity">
    <reaction evidence="1 8">
        <text>2-(N(omega)-L-arginino)succinate = fumarate + L-arginine</text>
        <dbReference type="Rhea" id="RHEA:24020"/>
        <dbReference type="ChEBI" id="CHEBI:29806"/>
        <dbReference type="ChEBI" id="CHEBI:32682"/>
        <dbReference type="ChEBI" id="CHEBI:57472"/>
        <dbReference type="EC" id="4.3.2.1"/>
    </reaction>
</comment>
<dbReference type="GO" id="GO:0004056">
    <property type="term" value="F:argininosuccinate lyase activity"/>
    <property type="evidence" value="ECO:0007669"/>
    <property type="project" value="UniProtKB-UniRule"/>
</dbReference>
<evidence type="ECO:0000256" key="4">
    <source>
        <dbReference type="ARBA" id="ARBA00012338"/>
    </source>
</evidence>
<dbReference type="AlphaFoldDB" id="A0A7W4W8F4"/>
<keyword evidence="12" id="KW-1185">Reference proteome</keyword>
<dbReference type="Gene3D" id="1.10.275.10">
    <property type="entry name" value="Fumarase/aspartase (N-terminal domain)"/>
    <property type="match status" value="1"/>
</dbReference>
<dbReference type="GO" id="GO:0042450">
    <property type="term" value="P:L-arginine biosynthetic process via ornithine"/>
    <property type="evidence" value="ECO:0007669"/>
    <property type="project" value="UniProtKB-UniRule"/>
</dbReference>
<evidence type="ECO:0000259" key="10">
    <source>
        <dbReference type="Pfam" id="PF14698"/>
    </source>
</evidence>
<dbReference type="EMBL" id="JACHWY010000003">
    <property type="protein sequence ID" value="MBB3048779.1"/>
    <property type="molecule type" value="Genomic_DNA"/>
</dbReference>
<dbReference type="Proteomes" id="UP000537130">
    <property type="component" value="Unassembled WGS sequence"/>
</dbReference>
<dbReference type="UniPathway" id="UPA00068">
    <property type="reaction ID" value="UER00114"/>
</dbReference>
<evidence type="ECO:0000313" key="11">
    <source>
        <dbReference type="EMBL" id="MBB3048779.1"/>
    </source>
</evidence>
<keyword evidence="6 8" id="KW-0028">Amino-acid biosynthesis</keyword>
<feature type="domain" description="Argininosuccinate lyase C-terminal" evidence="10">
    <location>
        <begin position="371"/>
        <end position="439"/>
    </location>
</feature>
<dbReference type="Pfam" id="PF14698">
    <property type="entry name" value="ASL_C2"/>
    <property type="match status" value="1"/>
</dbReference>
<comment type="caution">
    <text evidence="11">The sequence shown here is derived from an EMBL/GenBank/DDBJ whole genome shotgun (WGS) entry which is preliminary data.</text>
</comment>
<dbReference type="NCBIfam" id="TIGR00838">
    <property type="entry name" value="argH"/>
    <property type="match status" value="1"/>
</dbReference>
<proteinExistence type="inferred from homology"/>
<dbReference type="FunFam" id="1.10.275.10:FF:000002">
    <property type="entry name" value="Argininosuccinate lyase"/>
    <property type="match status" value="1"/>
</dbReference>
<name>A0A7W4W8F4_9GAMM</name>
<dbReference type="InterPro" id="IPR022761">
    <property type="entry name" value="Fumarate_lyase_N"/>
</dbReference>
<dbReference type="SUPFAM" id="SSF48557">
    <property type="entry name" value="L-aspartase-like"/>
    <property type="match status" value="1"/>
</dbReference>
<keyword evidence="5 8" id="KW-0055">Arginine biosynthesis</keyword>
<evidence type="ECO:0000256" key="3">
    <source>
        <dbReference type="ARBA" id="ARBA00005552"/>
    </source>
</evidence>
<dbReference type="FunFam" id="1.10.40.30:FF:000001">
    <property type="entry name" value="Argininosuccinate lyase"/>
    <property type="match status" value="1"/>
</dbReference>
<protein>
    <recommendedName>
        <fullName evidence="4 8">Argininosuccinate lyase</fullName>
        <shortName evidence="8">ASAL</shortName>
        <ecNumber evidence="4 8">4.3.2.1</ecNumber>
    </recommendedName>
    <alternativeName>
        <fullName evidence="8">Arginosuccinase</fullName>
    </alternativeName>
</protein>
<keyword evidence="7 8" id="KW-0456">Lyase</keyword>
<evidence type="ECO:0000256" key="2">
    <source>
        <dbReference type="ARBA" id="ARBA00004941"/>
    </source>
</evidence>
<comment type="pathway">
    <text evidence="2 8">Amino-acid biosynthesis; L-arginine biosynthesis; L-arginine from L-ornithine and carbamoyl phosphate: step 3/3.</text>
</comment>
<evidence type="ECO:0000256" key="8">
    <source>
        <dbReference type="HAMAP-Rule" id="MF_00006"/>
    </source>
</evidence>
<evidence type="ECO:0000256" key="6">
    <source>
        <dbReference type="ARBA" id="ARBA00022605"/>
    </source>
</evidence>
<keyword evidence="8" id="KW-0963">Cytoplasm</keyword>
<dbReference type="Gene3D" id="1.10.40.30">
    <property type="entry name" value="Fumarase/aspartase (C-terminal domain)"/>
    <property type="match status" value="1"/>
</dbReference>
<comment type="similarity">
    <text evidence="3">In the N-terminal section; belongs to the lyase 1 family. Argininosuccinate lyase subfamily.</text>
</comment>
<dbReference type="InterPro" id="IPR000362">
    <property type="entry name" value="Fumarate_lyase_fam"/>
</dbReference>
<dbReference type="PRINTS" id="PR00145">
    <property type="entry name" value="ARGSUCLYASE"/>
</dbReference>
<dbReference type="Gene3D" id="1.20.200.10">
    <property type="entry name" value="Fumarase/aspartase (Central domain)"/>
    <property type="match status" value="1"/>
</dbReference>
<dbReference type="EC" id="4.3.2.1" evidence="4 8"/>
<dbReference type="HAMAP" id="MF_00006">
    <property type="entry name" value="Arg_succ_lyase"/>
    <property type="match status" value="1"/>
</dbReference>
<dbReference type="RefSeq" id="WP_183411542.1">
    <property type="nucleotide sequence ID" value="NZ_JACHWY010000003.1"/>
</dbReference>
<dbReference type="PROSITE" id="PS00163">
    <property type="entry name" value="FUMARATE_LYASES"/>
    <property type="match status" value="1"/>
</dbReference>
<accession>A0A7W4W8F4</accession>
<evidence type="ECO:0000256" key="1">
    <source>
        <dbReference type="ARBA" id="ARBA00000985"/>
    </source>
</evidence>
<dbReference type="InterPro" id="IPR009049">
    <property type="entry name" value="Argininosuccinate_lyase"/>
</dbReference>
<gene>
    <name evidence="8" type="primary">argH</name>
    <name evidence="11" type="ORF">FHR99_003053</name>
</gene>
<dbReference type="PANTHER" id="PTHR43814:SF1">
    <property type="entry name" value="ARGININOSUCCINATE LYASE"/>
    <property type="match status" value="1"/>
</dbReference>